<evidence type="ECO:0000313" key="11">
    <source>
        <dbReference type="EMBL" id="ODV91881.1"/>
    </source>
</evidence>
<dbReference type="InterPro" id="IPR029058">
    <property type="entry name" value="AB_hydrolase_fold"/>
</dbReference>
<reference evidence="12" key="1">
    <citation type="submission" date="2016-02" db="EMBL/GenBank/DDBJ databases">
        <title>Comparative genomics of biotechnologically important yeasts.</title>
        <authorList>
            <consortium name="DOE Joint Genome Institute"/>
            <person name="Riley R."/>
            <person name="Haridas S."/>
            <person name="Wolfe K.H."/>
            <person name="Lopes M.R."/>
            <person name="Hittinger C.T."/>
            <person name="Goker M."/>
            <person name="Salamov A."/>
            <person name="Wisecaver J."/>
            <person name="Long T.M."/>
            <person name="Aerts A.L."/>
            <person name="Barry K."/>
            <person name="Choi C."/>
            <person name="Clum A."/>
            <person name="Coughlan A.Y."/>
            <person name="Deshpande S."/>
            <person name="Douglass A.P."/>
            <person name="Hanson S.J."/>
            <person name="Klenk H.-P."/>
            <person name="Labutti K."/>
            <person name="Lapidus A."/>
            <person name="Lindquist E."/>
            <person name="Lipzen A."/>
            <person name="Meier-Kolthoff J.P."/>
            <person name="Ohm R.A."/>
            <person name="Otillar R.P."/>
            <person name="Pangilinan J."/>
            <person name="Peng Y."/>
            <person name="Rokas A."/>
            <person name="Rosa C.A."/>
            <person name="Scheuner C."/>
            <person name="Sibirny A.A."/>
            <person name="Slot J.C."/>
            <person name="Stielow J.B."/>
            <person name="Sun H."/>
            <person name="Kurtzman C.P."/>
            <person name="Blackwell M."/>
            <person name="Jeffries T.W."/>
            <person name="Grigoriev I.V."/>
        </authorList>
    </citation>
    <scope>NUCLEOTIDE SEQUENCE [LARGE SCALE GENOMIC DNA]</scope>
    <source>
        <strain evidence="12">NRRL Y-17796</strain>
    </source>
</reference>
<keyword evidence="5" id="KW-0378">Hydrolase</keyword>
<dbReference type="GO" id="GO:0006631">
    <property type="term" value="P:fatty acid metabolic process"/>
    <property type="evidence" value="ECO:0007669"/>
    <property type="project" value="UniProtKB-KW"/>
</dbReference>
<evidence type="ECO:0000256" key="7">
    <source>
        <dbReference type="ARBA" id="ARBA00029392"/>
    </source>
</evidence>
<dbReference type="EMBL" id="KV453841">
    <property type="protein sequence ID" value="ODV91881.1"/>
    <property type="molecule type" value="Genomic_DNA"/>
</dbReference>
<name>A0A1E4TJG0_9ASCO</name>
<dbReference type="GO" id="GO:0005737">
    <property type="term" value="C:cytoplasm"/>
    <property type="evidence" value="ECO:0007669"/>
    <property type="project" value="TreeGrafter"/>
</dbReference>
<gene>
    <name evidence="11" type="ORF">CANCADRAFT_78372</name>
</gene>
<dbReference type="EC" id="3.1.2.22" evidence="2"/>
<sequence length="223" mass="24294">MSLSSVKIASRTTHKCTVIFLHGLGDSGAGWSFLADECSRLSEFNSVKFVFPNAPVMPITCNGGMPMPGWYDIYEFGSLSHRLDESGMESSVKKTEQLLEDEAKEVGSSNVLLGGFSQGCAVSLLTALTTKHKLAGIVGLSGYLPPLKYLDENVKDVNKNTPVFIGHGTSDPVVPFEQSKVTESKLKGLGFKCERHEYPGVVHSCSPDEFQDLLAFMRRALKL</sequence>
<evidence type="ECO:0000256" key="3">
    <source>
        <dbReference type="ARBA" id="ARBA00014923"/>
    </source>
</evidence>
<keyword evidence="4" id="KW-0719">Serine esterase</keyword>
<evidence type="ECO:0000256" key="8">
    <source>
        <dbReference type="ARBA" id="ARBA00031195"/>
    </source>
</evidence>
<comment type="function">
    <text evidence="7">Hydrolyzes fatty acids from S-acylated cysteine residues in proteins with a strong preference for palmitoylated G-alpha proteins over other acyl substrates. Mediates the deacylation of G-alpha proteins such as GPA1 in vivo, but has weak or no activity toward palmitoylated Ras proteins. Has weak lysophospholipase activity in vitro; however such activity may not exist in vivo.</text>
</comment>
<comment type="catalytic activity">
    <reaction evidence="9">
        <text>S-hexadecanoyl-L-cysteinyl-[protein] + H2O = L-cysteinyl-[protein] + hexadecanoate + H(+)</text>
        <dbReference type="Rhea" id="RHEA:19233"/>
        <dbReference type="Rhea" id="RHEA-COMP:10131"/>
        <dbReference type="Rhea" id="RHEA-COMP:11032"/>
        <dbReference type="ChEBI" id="CHEBI:7896"/>
        <dbReference type="ChEBI" id="CHEBI:15377"/>
        <dbReference type="ChEBI" id="CHEBI:15378"/>
        <dbReference type="ChEBI" id="CHEBI:29950"/>
        <dbReference type="ChEBI" id="CHEBI:74151"/>
        <dbReference type="EC" id="3.1.2.22"/>
    </reaction>
</comment>
<accession>A0A1E4TJG0</accession>
<dbReference type="Proteomes" id="UP000095023">
    <property type="component" value="Unassembled WGS sequence"/>
</dbReference>
<dbReference type="InterPro" id="IPR003140">
    <property type="entry name" value="PLipase/COase/thioEstase"/>
</dbReference>
<evidence type="ECO:0000259" key="10">
    <source>
        <dbReference type="Pfam" id="PF02230"/>
    </source>
</evidence>
<dbReference type="InterPro" id="IPR050565">
    <property type="entry name" value="LYPA1-2/EST-like"/>
</dbReference>
<dbReference type="GO" id="GO:0008474">
    <property type="term" value="F:palmitoyl-(protein) hydrolase activity"/>
    <property type="evidence" value="ECO:0007669"/>
    <property type="project" value="UniProtKB-EC"/>
</dbReference>
<dbReference type="Gene3D" id="3.40.50.1820">
    <property type="entry name" value="alpha/beta hydrolase"/>
    <property type="match status" value="1"/>
</dbReference>
<dbReference type="GO" id="GO:0052689">
    <property type="term" value="F:carboxylic ester hydrolase activity"/>
    <property type="evidence" value="ECO:0007669"/>
    <property type="project" value="UniProtKB-KW"/>
</dbReference>
<keyword evidence="12" id="KW-1185">Reference proteome</keyword>
<feature type="domain" description="Phospholipase/carboxylesterase/thioesterase" evidence="10">
    <location>
        <begin position="9"/>
        <end position="218"/>
    </location>
</feature>
<dbReference type="SUPFAM" id="SSF53474">
    <property type="entry name" value="alpha/beta-Hydrolases"/>
    <property type="match status" value="1"/>
</dbReference>
<dbReference type="Pfam" id="PF02230">
    <property type="entry name" value="Abhydrolase_2"/>
    <property type="match status" value="1"/>
</dbReference>
<dbReference type="OrthoDB" id="2418081at2759"/>
<proteinExistence type="inferred from homology"/>
<keyword evidence="6" id="KW-0276">Fatty acid metabolism</keyword>
<dbReference type="PANTHER" id="PTHR10655">
    <property type="entry name" value="LYSOPHOSPHOLIPASE-RELATED"/>
    <property type="match status" value="1"/>
</dbReference>
<organism evidence="11 12">
    <name type="scientific">Tortispora caseinolytica NRRL Y-17796</name>
    <dbReference type="NCBI Taxonomy" id="767744"/>
    <lineage>
        <taxon>Eukaryota</taxon>
        <taxon>Fungi</taxon>
        <taxon>Dikarya</taxon>
        <taxon>Ascomycota</taxon>
        <taxon>Saccharomycotina</taxon>
        <taxon>Trigonopsidomycetes</taxon>
        <taxon>Trigonopsidales</taxon>
        <taxon>Trigonopsidaceae</taxon>
        <taxon>Tortispora</taxon>
    </lineage>
</organism>
<evidence type="ECO:0000256" key="6">
    <source>
        <dbReference type="ARBA" id="ARBA00022832"/>
    </source>
</evidence>
<keyword evidence="6" id="KW-0443">Lipid metabolism</keyword>
<dbReference type="AlphaFoldDB" id="A0A1E4TJG0"/>
<protein>
    <recommendedName>
        <fullName evidence="3">Acyl-protein thioesterase 1</fullName>
        <ecNumber evidence="2">3.1.2.22</ecNumber>
    </recommendedName>
    <alternativeName>
        <fullName evidence="8">Palmitoyl-protein hydrolase</fullName>
    </alternativeName>
</protein>
<comment type="similarity">
    <text evidence="1">Belongs to the AB hydrolase superfamily. AB hydrolase 2 family.</text>
</comment>
<evidence type="ECO:0000256" key="2">
    <source>
        <dbReference type="ARBA" id="ARBA00012423"/>
    </source>
</evidence>
<evidence type="ECO:0000313" key="12">
    <source>
        <dbReference type="Proteomes" id="UP000095023"/>
    </source>
</evidence>
<evidence type="ECO:0000256" key="5">
    <source>
        <dbReference type="ARBA" id="ARBA00022801"/>
    </source>
</evidence>
<dbReference type="PANTHER" id="PTHR10655:SF17">
    <property type="entry name" value="LYSOPHOSPHOLIPASE-LIKE PROTEIN 1"/>
    <property type="match status" value="1"/>
</dbReference>
<evidence type="ECO:0000256" key="4">
    <source>
        <dbReference type="ARBA" id="ARBA00022487"/>
    </source>
</evidence>
<evidence type="ECO:0000256" key="9">
    <source>
        <dbReference type="ARBA" id="ARBA00047337"/>
    </source>
</evidence>
<evidence type="ECO:0000256" key="1">
    <source>
        <dbReference type="ARBA" id="ARBA00006499"/>
    </source>
</evidence>